<dbReference type="InterPro" id="IPR028082">
    <property type="entry name" value="Peripla_BP_I"/>
</dbReference>
<dbReference type="EMBL" id="CP012673">
    <property type="protein sequence ID" value="AUX38989.1"/>
    <property type="molecule type" value="Genomic_DNA"/>
</dbReference>
<reference evidence="6 7" key="1">
    <citation type="submission" date="2015-09" db="EMBL/GenBank/DDBJ databases">
        <title>Sorangium comparison.</title>
        <authorList>
            <person name="Zaburannyi N."/>
            <person name="Bunk B."/>
            <person name="Overmann J."/>
            <person name="Mueller R."/>
        </authorList>
    </citation>
    <scope>NUCLEOTIDE SEQUENCE [LARGE SCALE GENOMIC DNA]</scope>
    <source>
        <strain evidence="6 7">So ce26</strain>
    </source>
</reference>
<dbReference type="SUPFAM" id="SSF53822">
    <property type="entry name" value="Periplasmic binding protein-like I"/>
    <property type="match status" value="1"/>
</dbReference>
<comment type="similarity">
    <text evidence="2">Belongs to the bacterial solute-binding protein 2 family.</text>
</comment>
<evidence type="ECO:0000313" key="7">
    <source>
        <dbReference type="Proteomes" id="UP000238348"/>
    </source>
</evidence>
<evidence type="ECO:0000256" key="2">
    <source>
        <dbReference type="ARBA" id="ARBA00007639"/>
    </source>
</evidence>
<dbReference type="GO" id="GO:0030313">
    <property type="term" value="C:cell envelope"/>
    <property type="evidence" value="ECO:0007669"/>
    <property type="project" value="UniProtKB-SubCell"/>
</dbReference>
<evidence type="ECO:0000256" key="3">
    <source>
        <dbReference type="ARBA" id="ARBA00022729"/>
    </source>
</evidence>
<dbReference type="RefSeq" id="WP_104977027.1">
    <property type="nucleotide sequence ID" value="NZ_CP012673.1"/>
</dbReference>
<proteinExistence type="inferred from homology"/>
<evidence type="ECO:0000259" key="5">
    <source>
        <dbReference type="Pfam" id="PF13407"/>
    </source>
</evidence>
<organism evidence="6 7">
    <name type="scientific">Sorangium cellulosum</name>
    <name type="common">Polyangium cellulosum</name>
    <dbReference type="NCBI Taxonomy" id="56"/>
    <lineage>
        <taxon>Bacteria</taxon>
        <taxon>Pseudomonadati</taxon>
        <taxon>Myxococcota</taxon>
        <taxon>Polyangia</taxon>
        <taxon>Polyangiales</taxon>
        <taxon>Polyangiaceae</taxon>
        <taxon>Sorangium</taxon>
    </lineage>
</organism>
<evidence type="ECO:0000256" key="4">
    <source>
        <dbReference type="SAM" id="SignalP"/>
    </source>
</evidence>
<dbReference type="CDD" id="cd20004">
    <property type="entry name" value="PBP1_ABC_sugar_binding-like"/>
    <property type="match status" value="1"/>
</dbReference>
<name>A0A2L0EI66_SORCE</name>
<evidence type="ECO:0000313" key="6">
    <source>
        <dbReference type="EMBL" id="AUX38989.1"/>
    </source>
</evidence>
<dbReference type="InterPro" id="IPR025997">
    <property type="entry name" value="SBP_2_dom"/>
</dbReference>
<dbReference type="Gene3D" id="3.40.50.2300">
    <property type="match status" value="2"/>
</dbReference>
<dbReference type="PANTHER" id="PTHR46847">
    <property type="entry name" value="D-ALLOSE-BINDING PERIPLASMIC PROTEIN-RELATED"/>
    <property type="match status" value="1"/>
</dbReference>
<dbReference type="OrthoDB" id="250606at2"/>
<protein>
    <recommendedName>
        <fullName evidence="5">Periplasmic binding protein domain-containing protein</fullName>
    </recommendedName>
</protein>
<sequence length="337" mass="35607">MNIHVLSCALVAAVLAACSKTSSDPASTDAGAQRGARLRIAVVPKGTTHEFWKSVHAGAVKASRELDVDIVWKGPLREDDLKSQVDVVSSFVAQGVSGVVLAPLNAAALRAPVRAATQAKIPVVVFDSDLASDEHVSFVATDNLAAGRLAGEHLGKAIGGQGNVVVLRYQEGSASTQDRERGFLGAVRAMPGITVASENQHGGATTETAFEKSESLLLAHRAAEGTIAGVFTPNESTTFGMLQALRKTNVARKVKFVGFDASEKLLGALREGDIEALVVQNPFDMGYVAVKTMVAHLRGEAVEKRIDTGARVVTRQDLDDPAVQEIVRPDLARWLGE</sequence>
<dbReference type="Pfam" id="PF13407">
    <property type="entry name" value="Peripla_BP_4"/>
    <property type="match status" value="1"/>
</dbReference>
<gene>
    <name evidence="6" type="ORF">SOCE26_003710</name>
</gene>
<feature type="signal peptide" evidence="4">
    <location>
        <begin position="1"/>
        <end position="16"/>
    </location>
</feature>
<dbReference type="Proteomes" id="UP000238348">
    <property type="component" value="Chromosome"/>
</dbReference>
<accession>A0A2L0EI66</accession>
<feature type="domain" description="Periplasmic binding protein" evidence="5">
    <location>
        <begin position="40"/>
        <end position="300"/>
    </location>
</feature>
<evidence type="ECO:0000256" key="1">
    <source>
        <dbReference type="ARBA" id="ARBA00004196"/>
    </source>
</evidence>
<dbReference type="AlphaFoldDB" id="A0A2L0EI66"/>
<dbReference type="PANTHER" id="PTHR46847:SF1">
    <property type="entry name" value="D-ALLOSE-BINDING PERIPLASMIC PROTEIN-RELATED"/>
    <property type="match status" value="1"/>
</dbReference>
<feature type="chain" id="PRO_5014927679" description="Periplasmic binding protein domain-containing protein" evidence="4">
    <location>
        <begin position="17"/>
        <end position="337"/>
    </location>
</feature>
<keyword evidence="3 4" id="KW-0732">Signal</keyword>
<comment type="subcellular location">
    <subcellularLocation>
        <location evidence="1">Cell envelope</location>
    </subcellularLocation>
</comment>
<dbReference type="GO" id="GO:0030246">
    <property type="term" value="F:carbohydrate binding"/>
    <property type="evidence" value="ECO:0007669"/>
    <property type="project" value="UniProtKB-ARBA"/>
</dbReference>